<keyword evidence="1" id="KW-0812">Transmembrane</keyword>
<keyword evidence="1" id="KW-0472">Membrane</keyword>
<feature type="transmembrane region" description="Helical" evidence="1">
    <location>
        <begin position="221"/>
        <end position="241"/>
    </location>
</feature>
<dbReference type="AlphaFoldDB" id="A0A2T4LUU4"/>
<proteinExistence type="predicted"/>
<dbReference type="Proteomes" id="UP000241208">
    <property type="component" value="Unassembled WGS sequence"/>
</dbReference>
<dbReference type="RefSeq" id="WP_107385960.1">
    <property type="nucleotide sequence ID" value="NZ_CP188078.1"/>
</dbReference>
<dbReference type="STRING" id="29382.BZ166_06560"/>
<organism evidence="2 3">
    <name type="scientific">Staphylococcus cohnii</name>
    <dbReference type="NCBI Taxonomy" id="29382"/>
    <lineage>
        <taxon>Bacteria</taxon>
        <taxon>Bacillati</taxon>
        <taxon>Bacillota</taxon>
        <taxon>Bacilli</taxon>
        <taxon>Bacillales</taxon>
        <taxon>Staphylococcaceae</taxon>
        <taxon>Staphylococcus</taxon>
        <taxon>Staphylococcus cohnii species complex</taxon>
    </lineage>
</organism>
<accession>A0A2T4LUU4</accession>
<feature type="transmembrane region" description="Helical" evidence="1">
    <location>
        <begin position="163"/>
        <end position="183"/>
    </location>
</feature>
<sequence length="391" mass="45178">MNLSIGLIPSPDMPHKLINKIYSELPKDFTKHVDNGVEWQFDIHVASMIGTAEHMDKVLDIASNMKQQKNWDYTICITDLPNFSKNKSALCDIDFDTKTALLSLPALGTVKLKEKLRQCLIFIVEYLHSSGRNKSTLNFKHFKLTQFKEVIPKDHNENHRSRIIAKSTFLGWLHLICGMTFANEPWSAIFDFKKIISVSFATGTYIAIFSTPWDISLDYSYWRFVLLMLLSVLGMVGWLIYSYKLWERPSANTQKLYRFIYNITTFTTLLTITFLNFIVLYILLSLSTILFVPPELFSNWTSLNSKHPTILNYINLIWFITSLGILAGAMGSTVENAEKIKRVTYSFRQYYRSKSLEQEDEDSSSAYAKADYYEGEKQSHHEEGLNEHNNS</sequence>
<evidence type="ECO:0000313" key="3">
    <source>
        <dbReference type="Proteomes" id="UP000241208"/>
    </source>
</evidence>
<reference evidence="2 3" key="1">
    <citation type="journal article" date="2016" name="Front. Microbiol.">
        <title>Comprehensive Phylogenetic Analysis of Bovine Non-aureus Staphylococci Species Based on Whole-Genome Sequencing.</title>
        <authorList>
            <person name="Naushad S."/>
            <person name="Barkema H.W."/>
            <person name="Luby C."/>
            <person name="Condas L.A."/>
            <person name="Nobrega D.B."/>
            <person name="Carson D.A."/>
            <person name="De Buck J."/>
        </authorList>
    </citation>
    <scope>NUCLEOTIDE SEQUENCE [LARGE SCALE GENOMIC DNA]</scope>
    <source>
        <strain evidence="2 3">SNUC 3829</strain>
    </source>
</reference>
<feature type="transmembrane region" description="Helical" evidence="1">
    <location>
        <begin position="261"/>
        <end position="290"/>
    </location>
</feature>
<keyword evidence="1" id="KW-1133">Transmembrane helix</keyword>
<dbReference type="EMBL" id="PYZR01000017">
    <property type="protein sequence ID" value="PTF67092.1"/>
    <property type="molecule type" value="Genomic_DNA"/>
</dbReference>
<comment type="caution">
    <text evidence="2">The sequence shown here is derived from an EMBL/GenBank/DDBJ whole genome shotgun (WGS) entry which is preliminary data.</text>
</comment>
<protein>
    <recommendedName>
        <fullName evidence="4">5,10-methylene-tetrahydrofolate dehydrogenase</fullName>
    </recommendedName>
</protein>
<evidence type="ECO:0000313" key="2">
    <source>
        <dbReference type="EMBL" id="PTF67092.1"/>
    </source>
</evidence>
<feature type="transmembrane region" description="Helical" evidence="1">
    <location>
        <begin position="195"/>
        <end position="215"/>
    </location>
</feature>
<evidence type="ECO:0008006" key="4">
    <source>
        <dbReference type="Google" id="ProtNLM"/>
    </source>
</evidence>
<feature type="transmembrane region" description="Helical" evidence="1">
    <location>
        <begin position="310"/>
        <end position="332"/>
    </location>
</feature>
<evidence type="ECO:0000256" key="1">
    <source>
        <dbReference type="SAM" id="Phobius"/>
    </source>
</evidence>
<gene>
    <name evidence="2" type="ORF">BUY34_02730</name>
</gene>
<name>A0A2T4LUU4_9STAP</name>